<dbReference type="OrthoDB" id="2066427at2"/>
<evidence type="ECO:0000313" key="1">
    <source>
        <dbReference type="EMBL" id="SCY14880.1"/>
    </source>
</evidence>
<proteinExistence type="predicted"/>
<evidence type="ECO:0008006" key="3">
    <source>
        <dbReference type="Google" id="ProtNLM"/>
    </source>
</evidence>
<organism evidence="1 2">
    <name type="scientific">Butyrivibrio hungatei</name>
    <dbReference type="NCBI Taxonomy" id="185008"/>
    <lineage>
        <taxon>Bacteria</taxon>
        <taxon>Bacillati</taxon>
        <taxon>Bacillota</taxon>
        <taxon>Clostridia</taxon>
        <taxon>Lachnospirales</taxon>
        <taxon>Lachnospiraceae</taxon>
        <taxon>Butyrivibrio</taxon>
    </lineage>
</organism>
<dbReference type="RefSeq" id="WP_074462192.1">
    <property type="nucleotide sequence ID" value="NZ_FMUR01000008.1"/>
</dbReference>
<sequence length="318" mass="36378">MGKKDILTKQYLAQDDVFADAFNYYFFDGEEVIKPGELKEQDAAELAVIDKMNKVFTSQKMRDVLKICNIKRSKYATMVLLGIEGQTNIHYAMPVRDYLYDALNYASQVENIRKQHEDNKDLSGDERISGFSRDDHILPVITLCICFDKKKWDAPRSLFDMFGDMDPRIAKYVDDYRLNLITPDEIEDFKKFSSELGKVMEIIHISDDSEKLHDIIMSGSDELKVKTVEMINMFAGTRISTDNAKGGQVMVSKAWKELVDAEREIGREEGWEEGISEGGDMLAKLLKILVPGSIEFDKALNATGKERMKLYKKYGILD</sequence>
<name>A0A1G5DKE2_9FIRM</name>
<dbReference type="EMBL" id="FMUR01000008">
    <property type="protein sequence ID" value="SCY14880.1"/>
    <property type="molecule type" value="Genomic_DNA"/>
</dbReference>
<dbReference type="AlphaFoldDB" id="A0A1G5DKE2"/>
<gene>
    <name evidence="1" type="ORF">SAMN02910451_01566</name>
</gene>
<keyword evidence="2" id="KW-1185">Reference proteome</keyword>
<evidence type="ECO:0000313" key="2">
    <source>
        <dbReference type="Proteomes" id="UP000183047"/>
    </source>
</evidence>
<accession>A0A1G5DKE2</accession>
<dbReference type="Proteomes" id="UP000183047">
    <property type="component" value="Unassembled WGS sequence"/>
</dbReference>
<protein>
    <recommendedName>
        <fullName evidence="3">Transposase, YhgA-like</fullName>
    </recommendedName>
</protein>
<reference evidence="2" key="1">
    <citation type="submission" date="2016-10" db="EMBL/GenBank/DDBJ databases">
        <authorList>
            <person name="Varghese N."/>
            <person name="Submissions S."/>
        </authorList>
    </citation>
    <scope>NUCLEOTIDE SEQUENCE [LARGE SCALE GENOMIC DNA]</scope>
    <source>
        <strain evidence="2">XBD2006</strain>
    </source>
</reference>